<dbReference type="Pfam" id="PF11325">
    <property type="entry name" value="DUF3127"/>
    <property type="match status" value="1"/>
</dbReference>
<dbReference type="EMBL" id="FJ529691">
    <property type="protein sequence ID" value="ACM91027.1"/>
    <property type="molecule type" value="Genomic_DNA"/>
</dbReference>
<proteinExistence type="predicted"/>
<name>C0JZZ7_9BACT</name>
<evidence type="ECO:0000256" key="1">
    <source>
        <dbReference type="SAM" id="MobiDB-lite"/>
    </source>
</evidence>
<accession>C0JZZ7</accession>
<dbReference type="AlphaFoldDB" id="C0JZZ7"/>
<evidence type="ECO:0000313" key="2">
    <source>
        <dbReference type="EMBL" id="ACM91027.1"/>
    </source>
</evidence>
<protein>
    <recommendedName>
        <fullName evidence="3">DUF3127 domain-containing protein</fullName>
    </recommendedName>
</protein>
<organism evidence="2">
    <name type="scientific">uncultured bacterium URE4</name>
    <dbReference type="NCBI Taxonomy" id="581112"/>
    <lineage>
        <taxon>Bacteria</taxon>
        <taxon>environmental samples</taxon>
    </lineage>
</organism>
<feature type="region of interest" description="Disordered" evidence="1">
    <location>
        <begin position="95"/>
        <end position="138"/>
    </location>
</feature>
<evidence type="ECO:0008006" key="3">
    <source>
        <dbReference type="Google" id="ProtNLM"/>
    </source>
</evidence>
<sequence>MALEIEGTLAQKLPVQSGNSARGPWAKQEFILEYPDGNFTAKACFTAWGQDKVQDLGKYQVGDKVKVSFNLKSREYNGRWYNDLQVWKIAPAGVQPAAPAQPAPQAKPAPQVTAWQQAPAPTLEDMPADSEDAEDLPF</sequence>
<reference evidence="2" key="1">
    <citation type="submission" date="2008-11" db="EMBL/GenBank/DDBJ databases">
        <title>Isolation and characterization of a fructose-1,6-bisphosphatase in Bacteroides sp. from a rumen metagenomic library.</title>
        <authorList>
            <person name="Wang J."/>
            <person name="Liu K."/>
            <person name="Zhao S."/>
            <person name="Bu D."/>
            <person name="Li D."/>
            <person name="Yu P."/>
            <person name="Wei H."/>
            <person name="Zhou L."/>
        </authorList>
    </citation>
    <scope>NUCLEOTIDE SEQUENCE</scope>
</reference>
<dbReference type="InterPro" id="IPR021474">
    <property type="entry name" value="DUF3127"/>
</dbReference>
<feature type="compositionally biased region" description="Acidic residues" evidence="1">
    <location>
        <begin position="126"/>
        <end position="138"/>
    </location>
</feature>